<dbReference type="InterPro" id="IPR035892">
    <property type="entry name" value="C2_domain_sf"/>
</dbReference>
<dbReference type="Pfam" id="PF00168">
    <property type="entry name" value="C2"/>
    <property type="match status" value="2"/>
</dbReference>
<name>A0A9N7YHA8_PLEPL</name>
<dbReference type="GO" id="GO:0046872">
    <property type="term" value="F:metal ion binding"/>
    <property type="evidence" value="ECO:0007669"/>
    <property type="project" value="UniProtKB-KW"/>
</dbReference>
<dbReference type="FunFam" id="3.40.50.410:FF:000042">
    <property type="entry name" value="Copine 4"/>
    <property type="match status" value="1"/>
</dbReference>
<dbReference type="InterPro" id="IPR036465">
    <property type="entry name" value="vWFA_dom_sf"/>
</dbReference>
<keyword evidence="4" id="KW-0106">Calcium</keyword>
<dbReference type="SUPFAM" id="SSF49562">
    <property type="entry name" value="C2 domain (Calcium/lipid-binding domain, CaLB)"/>
    <property type="match status" value="2"/>
</dbReference>
<evidence type="ECO:0000259" key="5">
    <source>
        <dbReference type="PROSITE" id="PS50004"/>
    </source>
</evidence>
<dbReference type="Pfam" id="PF07002">
    <property type="entry name" value="Copine"/>
    <property type="match status" value="2"/>
</dbReference>
<dbReference type="Gene3D" id="3.40.50.410">
    <property type="entry name" value="von Willebrand factor, type A domain"/>
    <property type="match status" value="1"/>
</dbReference>
<dbReference type="InterPro" id="IPR000008">
    <property type="entry name" value="C2_dom"/>
</dbReference>
<dbReference type="GO" id="GO:0005544">
    <property type="term" value="F:calcium-dependent phospholipid binding"/>
    <property type="evidence" value="ECO:0007669"/>
    <property type="project" value="InterPro"/>
</dbReference>
<dbReference type="SUPFAM" id="SSF53300">
    <property type="entry name" value="vWA-like"/>
    <property type="match status" value="1"/>
</dbReference>
<dbReference type="AlphaFoldDB" id="A0A9N7YHA8"/>
<evidence type="ECO:0000313" key="6">
    <source>
        <dbReference type="EMBL" id="CAB1425643.1"/>
    </source>
</evidence>
<dbReference type="EMBL" id="CADEAL010000823">
    <property type="protein sequence ID" value="CAB1425643.1"/>
    <property type="molecule type" value="Genomic_DNA"/>
</dbReference>
<dbReference type="SMART" id="SM00239">
    <property type="entry name" value="C2"/>
    <property type="match status" value="2"/>
</dbReference>
<gene>
    <name evidence="6" type="ORF">PLEPLA_LOCUS13575</name>
</gene>
<keyword evidence="3" id="KW-0677">Repeat</keyword>
<evidence type="ECO:0000256" key="1">
    <source>
        <dbReference type="ARBA" id="ARBA00009048"/>
    </source>
</evidence>
<dbReference type="CDD" id="cd01459">
    <property type="entry name" value="vWA_copine_like"/>
    <property type="match status" value="1"/>
</dbReference>
<dbReference type="FunFam" id="2.60.40.150:FF:000132">
    <property type="entry name" value="Copine 7"/>
    <property type="match status" value="1"/>
</dbReference>
<dbReference type="Proteomes" id="UP001153269">
    <property type="component" value="Unassembled WGS sequence"/>
</dbReference>
<dbReference type="Gene3D" id="2.60.40.150">
    <property type="entry name" value="C2 domain"/>
    <property type="match status" value="2"/>
</dbReference>
<sequence>MPQGCEQTSCPAPTMSDIYDSATDSLGLFGTPCLTKVELRLTCKGLSDRDALSKPDPCVVLKVQSHGQWMEVDRTEVMRSCVNPTYSKVFTLDFYFEEVQRLRFELHDINSSYNGLKDTDLLGSVQCTLGQIISQRKLSKALLRPGGTVGKTIITVSPSLIDSAEELTGNDDYIELSFSARKLDDKDFFTKSDPFLEIYRLNEDATLQLVYRTETVMNNLNPVWKTFKVSLNSLCSGDHERKLQCTVWDWDSNGKHDYIGEFEASFKEMRGASEGRQVQWPCLNPKYKVKKKNYRNSGIVILNQCKIIKMHSFLDYIMGGCQIQFTVAIDFTASNGDPRNSCSLHYIHPYQPNEYLKALVAVGEICQDYDSDKMFPAFGFGAQIPPDFKCGAVTRSTSSDPTMSSGNHFRSNGRVVSHDFAVNFNKENPECAGIQGVVEAYQACLPKLQLYGPTNIAPIIQKVANSASQEVHTKEAMQYFILLILTDGVITDMADTREAIVQASRLPMSVIIVGVGNADFSDMQMLDGDDGILRSPKGEPVLRDIVQFVPFRNFKHATPAALAKSVLAEVPNQVVDYYNSKGIKPKVPSKFQSSRPFGP</sequence>
<dbReference type="CDD" id="cd04048">
    <property type="entry name" value="C2A_Copine"/>
    <property type="match status" value="1"/>
</dbReference>
<proteinExistence type="inferred from homology"/>
<evidence type="ECO:0000256" key="3">
    <source>
        <dbReference type="ARBA" id="ARBA00022737"/>
    </source>
</evidence>
<dbReference type="FunFam" id="2.60.40.150:FF:000083">
    <property type="entry name" value="Copine 4"/>
    <property type="match status" value="1"/>
</dbReference>
<comment type="caution">
    <text evidence="6">The sequence shown here is derived from an EMBL/GenBank/DDBJ whole genome shotgun (WGS) entry which is preliminary data.</text>
</comment>
<dbReference type="InterPro" id="IPR045052">
    <property type="entry name" value="Copine"/>
</dbReference>
<accession>A0A9N7YHA8</accession>
<dbReference type="SMART" id="SM00327">
    <property type="entry name" value="VWA"/>
    <property type="match status" value="1"/>
</dbReference>
<dbReference type="InterPro" id="IPR010734">
    <property type="entry name" value="Copine_C"/>
</dbReference>
<evidence type="ECO:0000256" key="2">
    <source>
        <dbReference type="ARBA" id="ARBA00022723"/>
    </source>
</evidence>
<dbReference type="GO" id="GO:0071277">
    <property type="term" value="P:cellular response to calcium ion"/>
    <property type="evidence" value="ECO:0007669"/>
    <property type="project" value="TreeGrafter"/>
</dbReference>
<keyword evidence="7" id="KW-1185">Reference proteome</keyword>
<dbReference type="GO" id="GO:0005886">
    <property type="term" value="C:plasma membrane"/>
    <property type="evidence" value="ECO:0007669"/>
    <property type="project" value="TreeGrafter"/>
</dbReference>
<feature type="domain" description="C2" evidence="5">
    <location>
        <begin position="148"/>
        <end position="281"/>
    </location>
</feature>
<dbReference type="CDD" id="cd04047">
    <property type="entry name" value="C2B_Copine"/>
    <property type="match status" value="1"/>
</dbReference>
<feature type="domain" description="C2" evidence="5">
    <location>
        <begin position="9"/>
        <end position="142"/>
    </location>
</feature>
<evidence type="ECO:0000256" key="4">
    <source>
        <dbReference type="ARBA" id="ARBA00022837"/>
    </source>
</evidence>
<keyword evidence="2" id="KW-0479">Metal-binding</keyword>
<dbReference type="InterPro" id="IPR037768">
    <property type="entry name" value="C2B_Copine"/>
</dbReference>
<dbReference type="PROSITE" id="PS50004">
    <property type="entry name" value="C2"/>
    <property type="match status" value="2"/>
</dbReference>
<dbReference type="PANTHER" id="PTHR10857">
    <property type="entry name" value="COPINE"/>
    <property type="match status" value="1"/>
</dbReference>
<dbReference type="InterPro" id="IPR002035">
    <property type="entry name" value="VWF_A"/>
</dbReference>
<protein>
    <recommendedName>
        <fullName evidence="5">C2 domain-containing protein</fullName>
    </recommendedName>
</protein>
<reference evidence="6" key="1">
    <citation type="submission" date="2020-03" db="EMBL/GenBank/DDBJ databases">
        <authorList>
            <person name="Weist P."/>
        </authorList>
    </citation>
    <scope>NUCLEOTIDE SEQUENCE</scope>
</reference>
<comment type="similarity">
    <text evidence="1">Belongs to the copine family.</text>
</comment>
<dbReference type="PANTHER" id="PTHR10857:SF4">
    <property type="entry name" value="COPINE-4"/>
    <property type="match status" value="1"/>
</dbReference>
<evidence type="ECO:0000313" key="7">
    <source>
        <dbReference type="Proteomes" id="UP001153269"/>
    </source>
</evidence>
<organism evidence="6 7">
    <name type="scientific">Pleuronectes platessa</name>
    <name type="common">European plaice</name>
    <dbReference type="NCBI Taxonomy" id="8262"/>
    <lineage>
        <taxon>Eukaryota</taxon>
        <taxon>Metazoa</taxon>
        <taxon>Chordata</taxon>
        <taxon>Craniata</taxon>
        <taxon>Vertebrata</taxon>
        <taxon>Euteleostomi</taxon>
        <taxon>Actinopterygii</taxon>
        <taxon>Neopterygii</taxon>
        <taxon>Teleostei</taxon>
        <taxon>Neoteleostei</taxon>
        <taxon>Acanthomorphata</taxon>
        <taxon>Carangaria</taxon>
        <taxon>Pleuronectiformes</taxon>
        <taxon>Pleuronectoidei</taxon>
        <taxon>Pleuronectidae</taxon>
        <taxon>Pleuronectes</taxon>
    </lineage>
</organism>